<keyword evidence="2" id="KW-1185">Reference proteome</keyword>
<sequence length="494" mass="54216">MASFLPLTARQLPETECLSPEAAFWKSFVNPVIISETSSVSSIHFSPVSPYDFAVTASARVQIYNSRTQSVSKTISRFTDTAYSASFRSDGKLLVAGDNSGVIQIFDVNSRAILRTMKEHRGPVQVTKFHTDNTKILSGSDDKLVKVWDIPSQASIQTFVGHTDYVRAGSVFSDNPNLYVSGSYDGTVKLWDSRNPAHAACSLTIKHDAPVEDVLVYPMGSLIAVAGGPQVGIYDVVAGRRIHLLANFQKTVTSLTLDGNRERLLAGSLDHHVKIYDLSSYTMQHSIKYPSPVLSVAISPSNTVLAVGMVSKALSIRRRIVPSVQSSRAQSNLMDKIESTRPAPYPSKRPSPSGSDSAATCLHDKQMREFKYKEALDTLLSSENKSPHLVIEGLREMIRRGRLEVALSGRDDQSLLALLNFLSKNICVPTQSQLVIKIIERVLDIYGEVVAHSPALMHVIKQLRDRARHELEVQRSLVAISGIAEMIKAKASTS</sequence>
<gene>
    <name evidence="1" type="primary">utp15</name>
    <name evidence="1" type="ORF">DSO57_1033977</name>
</gene>
<accession>A0ACC2TMC2</accession>
<dbReference type="EMBL" id="QTSX02002405">
    <property type="protein sequence ID" value="KAJ9075636.1"/>
    <property type="molecule type" value="Genomic_DNA"/>
</dbReference>
<organism evidence="1 2">
    <name type="scientific">Entomophthora muscae</name>
    <dbReference type="NCBI Taxonomy" id="34485"/>
    <lineage>
        <taxon>Eukaryota</taxon>
        <taxon>Fungi</taxon>
        <taxon>Fungi incertae sedis</taxon>
        <taxon>Zoopagomycota</taxon>
        <taxon>Entomophthoromycotina</taxon>
        <taxon>Entomophthoromycetes</taxon>
        <taxon>Entomophthorales</taxon>
        <taxon>Entomophthoraceae</taxon>
        <taxon>Entomophthora</taxon>
    </lineage>
</organism>
<comment type="caution">
    <text evidence="1">The sequence shown here is derived from an EMBL/GenBank/DDBJ whole genome shotgun (WGS) entry which is preliminary data.</text>
</comment>
<name>A0ACC2TMC2_9FUNG</name>
<evidence type="ECO:0000313" key="1">
    <source>
        <dbReference type="EMBL" id="KAJ9075636.1"/>
    </source>
</evidence>
<reference evidence="1" key="1">
    <citation type="submission" date="2022-04" db="EMBL/GenBank/DDBJ databases">
        <title>Genome of the entomopathogenic fungus Entomophthora muscae.</title>
        <authorList>
            <person name="Elya C."/>
            <person name="Lovett B.R."/>
            <person name="Lee E."/>
            <person name="Macias A.M."/>
            <person name="Hajek A.E."/>
            <person name="De Bivort B.L."/>
            <person name="Kasson M.T."/>
            <person name="De Fine Licht H.H."/>
            <person name="Stajich J.E."/>
        </authorList>
    </citation>
    <scope>NUCLEOTIDE SEQUENCE</scope>
    <source>
        <strain evidence="1">Berkeley</strain>
    </source>
</reference>
<proteinExistence type="predicted"/>
<protein>
    <submittedName>
        <fullName evidence="1">U3 small nucleolar RNA-associated protein 15</fullName>
    </submittedName>
</protein>
<evidence type="ECO:0000313" key="2">
    <source>
        <dbReference type="Proteomes" id="UP001165960"/>
    </source>
</evidence>
<dbReference type="Proteomes" id="UP001165960">
    <property type="component" value="Unassembled WGS sequence"/>
</dbReference>